<dbReference type="AlphaFoldDB" id="A0A6P5Z1B5"/>
<dbReference type="NCBIfam" id="TIGR01456">
    <property type="entry name" value="CECR5"/>
    <property type="match status" value="1"/>
</dbReference>
<dbReference type="InterPro" id="IPR023214">
    <property type="entry name" value="HAD_sf"/>
</dbReference>
<reference evidence="3" key="1">
    <citation type="submission" date="2025-08" db="UniProtKB">
        <authorList>
            <consortium name="RefSeq"/>
        </authorList>
    </citation>
    <scope>IDENTIFICATION</scope>
    <source>
        <tissue evidence="3">Fruit stalk</tissue>
    </source>
</reference>
<dbReference type="FunFam" id="3.40.50.1000:FF:000137">
    <property type="entry name" value="Hydrolase family protein / HAD-superfamily protein"/>
    <property type="match status" value="1"/>
</dbReference>
<dbReference type="Proteomes" id="UP000515121">
    <property type="component" value="Unplaced"/>
</dbReference>
<organism evidence="2 3">
    <name type="scientific">Durio zibethinus</name>
    <name type="common">Durian</name>
    <dbReference type="NCBI Taxonomy" id="66656"/>
    <lineage>
        <taxon>Eukaryota</taxon>
        <taxon>Viridiplantae</taxon>
        <taxon>Streptophyta</taxon>
        <taxon>Embryophyta</taxon>
        <taxon>Tracheophyta</taxon>
        <taxon>Spermatophyta</taxon>
        <taxon>Magnoliopsida</taxon>
        <taxon>eudicotyledons</taxon>
        <taxon>Gunneridae</taxon>
        <taxon>Pentapetalae</taxon>
        <taxon>rosids</taxon>
        <taxon>malvids</taxon>
        <taxon>Malvales</taxon>
        <taxon>Malvaceae</taxon>
        <taxon>Helicteroideae</taxon>
        <taxon>Durio</taxon>
    </lineage>
</organism>
<proteinExistence type="predicted"/>
<sequence>MVTVKKSCKSESARDSHRLQPSSNHENFQRTKERKLRVEMRFHASTISRVSQFKNRAPLSYQSSSQRRKRCNFGIAFDIDGVILRGRVPIGGSPRALRRLYGDSGELNVPYLFLTNGGGIPETKRAKELSELLGVNIMFSQVVQGHSPFRNLLKKFENELIIATGKGDPTLVMSEYGFKKVVSLEEYASYFESIDPVSQYKRWTTMPLSDRKMPTLPRCDVSSERIKAVFVVSDPVDWGRDIQVLCDVLRSGGLHREANRNQPPLYFAADDLEYQAAFPSKRLGMGAFRIALESIFNRINPKGLEYVSYGKPNPFVFKNAEAILNQLQSSLCLDHSENNGVPRSHPFKTLYMIGDNPSVDVKGAQQAGRPWFSILTRTGVFRTKDNHAEFPADLVVDTVEEAVDYILKRECMS</sequence>
<dbReference type="GeneID" id="111296354"/>
<dbReference type="InterPro" id="IPR006357">
    <property type="entry name" value="HAD-SF_hydro_IIA"/>
</dbReference>
<protein>
    <submittedName>
        <fullName evidence="3">Uncharacterized protein YKR070W-like isoform X1</fullName>
    </submittedName>
</protein>
<feature type="region of interest" description="Disordered" evidence="1">
    <location>
        <begin position="1"/>
        <end position="33"/>
    </location>
</feature>
<evidence type="ECO:0000313" key="3">
    <source>
        <dbReference type="RefSeq" id="XP_022746350.1"/>
    </source>
</evidence>
<dbReference type="Gene3D" id="3.40.50.1000">
    <property type="entry name" value="HAD superfamily/HAD-like"/>
    <property type="match status" value="2"/>
</dbReference>
<feature type="compositionally biased region" description="Basic and acidic residues" evidence="1">
    <location>
        <begin position="8"/>
        <end position="18"/>
    </location>
</feature>
<dbReference type="GO" id="GO:0005739">
    <property type="term" value="C:mitochondrion"/>
    <property type="evidence" value="ECO:0007669"/>
    <property type="project" value="TreeGrafter"/>
</dbReference>
<dbReference type="OrthoDB" id="10251048at2759"/>
<dbReference type="GO" id="GO:0046474">
    <property type="term" value="P:glycerophospholipid biosynthetic process"/>
    <property type="evidence" value="ECO:0007669"/>
    <property type="project" value="TreeGrafter"/>
</dbReference>
<dbReference type="InterPro" id="IPR036412">
    <property type="entry name" value="HAD-like_sf"/>
</dbReference>
<dbReference type="InterPro" id="IPR050324">
    <property type="entry name" value="CDP-alcohol_PTase-I"/>
</dbReference>
<dbReference type="SUPFAM" id="SSF56784">
    <property type="entry name" value="HAD-like"/>
    <property type="match status" value="1"/>
</dbReference>
<dbReference type="Pfam" id="PF13242">
    <property type="entry name" value="Hydrolase_like"/>
    <property type="match status" value="1"/>
</dbReference>
<dbReference type="PANTHER" id="PTHR14269">
    <property type="entry name" value="CDP-DIACYLGLYCEROL--GLYCEROL-3-PHOSPHATE 3-PHOSPHATIDYLTRANSFERASE-RELATED"/>
    <property type="match status" value="1"/>
</dbReference>
<dbReference type="RefSeq" id="XP_022746350.1">
    <property type="nucleotide sequence ID" value="XM_022890615.1"/>
</dbReference>
<dbReference type="InterPro" id="IPR006353">
    <property type="entry name" value="HAD-SF_hydro_IIA_CECR5"/>
</dbReference>
<dbReference type="PANTHER" id="PTHR14269:SF49">
    <property type="entry name" value="HYDROLASE FAMILY PROTEIN _ HAD-SUPERFAMILY PROTEIN"/>
    <property type="match status" value="1"/>
</dbReference>
<dbReference type="NCBIfam" id="TIGR01460">
    <property type="entry name" value="HAD-SF-IIA"/>
    <property type="match status" value="1"/>
</dbReference>
<dbReference type="KEGG" id="dzi:111296354"/>
<dbReference type="Pfam" id="PF13344">
    <property type="entry name" value="Hydrolase_6"/>
    <property type="match status" value="1"/>
</dbReference>
<accession>A0A6P5Z1B5</accession>
<evidence type="ECO:0000313" key="2">
    <source>
        <dbReference type="Proteomes" id="UP000515121"/>
    </source>
</evidence>
<evidence type="ECO:0000256" key="1">
    <source>
        <dbReference type="SAM" id="MobiDB-lite"/>
    </source>
</evidence>
<gene>
    <name evidence="3" type="primary">LOC111296354</name>
</gene>
<keyword evidence="2" id="KW-1185">Reference proteome</keyword>
<name>A0A6P5Z1B5_DURZI</name>